<keyword evidence="1" id="KW-0472">Membrane</keyword>
<keyword evidence="1" id="KW-1133">Transmembrane helix</keyword>
<evidence type="ECO:0000313" key="2">
    <source>
        <dbReference type="EMBL" id="MDR7377638.1"/>
    </source>
</evidence>
<keyword evidence="3" id="KW-1185">Reference proteome</keyword>
<dbReference type="EMBL" id="JAVDXT010000002">
    <property type="protein sequence ID" value="MDR7377638.1"/>
    <property type="molecule type" value="Genomic_DNA"/>
</dbReference>
<protein>
    <submittedName>
        <fullName evidence="2">Uncharacterized protein</fullName>
    </submittedName>
</protein>
<organism evidence="2 3">
    <name type="scientific">Rhodoferax ferrireducens</name>
    <dbReference type="NCBI Taxonomy" id="192843"/>
    <lineage>
        <taxon>Bacteria</taxon>
        <taxon>Pseudomonadati</taxon>
        <taxon>Pseudomonadota</taxon>
        <taxon>Betaproteobacteria</taxon>
        <taxon>Burkholderiales</taxon>
        <taxon>Comamonadaceae</taxon>
        <taxon>Rhodoferax</taxon>
    </lineage>
</organism>
<reference evidence="2 3" key="1">
    <citation type="submission" date="2023-07" db="EMBL/GenBank/DDBJ databases">
        <title>Sorghum-associated microbial communities from plants grown in Nebraska, USA.</title>
        <authorList>
            <person name="Schachtman D."/>
        </authorList>
    </citation>
    <scope>NUCLEOTIDE SEQUENCE [LARGE SCALE GENOMIC DNA]</scope>
    <source>
        <strain evidence="2 3">BE313</strain>
    </source>
</reference>
<evidence type="ECO:0000313" key="3">
    <source>
        <dbReference type="Proteomes" id="UP001180487"/>
    </source>
</evidence>
<name>A0ABU2C8I2_9BURK</name>
<sequence length="32" mass="3395">MTDDAIYSLVYAIFALIGAMGGVAFLHGLRAH</sequence>
<feature type="transmembrane region" description="Helical" evidence="1">
    <location>
        <begin position="6"/>
        <end position="29"/>
    </location>
</feature>
<gene>
    <name evidence="2" type="ORF">J2X19_002317</name>
</gene>
<proteinExistence type="predicted"/>
<comment type="caution">
    <text evidence="2">The sequence shown here is derived from an EMBL/GenBank/DDBJ whole genome shotgun (WGS) entry which is preliminary data.</text>
</comment>
<accession>A0ABU2C8I2</accession>
<evidence type="ECO:0000256" key="1">
    <source>
        <dbReference type="SAM" id="Phobius"/>
    </source>
</evidence>
<keyword evidence="1" id="KW-0812">Transmembrane</keyword>
<dbReference type="Proteomes" id="UP001180487">
    <property type="component" value="Unassembled WGS sequence"/>
</dbReference>